<evidence type="ECO:0000256" key="2">
    <source>
        <dbReference type="ARBA" id="ARBA00022448"/>
    </source>
</evidence>
<keyword evidence="4" id="KW-0997">Cell inner membrane</keyword>
<keyword evidence="3" id="KW-1003">Cell membrane</keyword>
<keyword evidence="5 9" id="KW-0812">Transmembrane</keyword>
<feature type="transmembrane region" description="Helical" evidence="9">
    <location>
        <begin position="45"/>
        <end position="64"/>
    </location>
</feature>
<reference evidence="10 11" key="1">
    <citation type="journal article" date="2013" name="Nat. Commun.">
        <title>Genome sequence and functional genomic analysis of the oil-degrading bacterium Oleispira antarctica.</title>
        <authorList>
            <person name="Kube M."/>
            <person name="Chernikova T.N."/>
            <person name="Al-Ramahi Y."/>
            <person name="Beloqui A."/>
            <person name="Lopez-Cortez N."/>
            <person name="Guazzaroni M.E."/>
            <person name="Heipieper H.J."/>
            <person name="Klages S."/>
            <person name="Kotsyurbenko O.R."/>
            <person name="Langer I."/>
            <person name="Nechitaylo T.Y."/>
            <person name="Lunsdorf H."/>
            <person name="Fernandez M."/>
            <person name="Juarez S."/>
            <person name="Ciordia S."/>
            <person name="Singer A."/>
            <person name="Kagan O."/>
            <person name="Egorova O."/>
            <person name="Petit P.A."/>
            <person name="Stogios P."/>
            <person name="Kim Y."/>
            <person name="Tchigvintsev A."/>
            <person name="Flick R."/>
            <person name="Denaro R."/>
            <person name="Genovese M."/>
            <person name="Albar J.P."/>
            <person name="Reva O.N."/>
            <person name="Martinez-Gomariz M."/>
            <person name="Tran H."/>
            <person name="Ferrer M."/>
            <person name="Savchenko A."/>
            <person name="Yakunin A.F."/>
            <person name="Yakimov M.M."/>
            <person name="Golyshina O.V."/>
            <person name="Reinhardt R."/>
            <person name="Golyshin P.N."/>
        </authorList>
    </citation>
    <scope>NUCLEOTIDE SEQUENCE [LARGE SCALE GENOMIC DNA]</scope>
</reference>
<evidence type="ECO:0000256" key="1">
    <source>
        <dbReference type="ARBA" id="ARBA00004429"/>
    </source>
</evidence>
<accession>R4YKE5</accession>
<evidence type="ECO:0000256" key="4">
    <source>
        <dbReference type="ARBA" id="ARBA00022519"/>
    </source>
</evidence>
<dbReference type="Proteomes" id="UP000032749">
    <property type="component" value="Chromosome"/>
</dbReference>
<dbReference type="PANTHER" id="PTHR30574:SF1">
    <property type="entry name" value="SULPHUR TRANSPORT DOMAIN-CONTAINING PROTEIN"/>
    <property type="match status" value="1"/>
</dbReference>
<gene>
    <name evidence="10" type="ORF">OLEAN_C05640</name>
</gene>
<organism evidence="10 11">
    <name type="scientific">Oleispira antarctica RB-8</name>
    <dbReference type="NCBI Taxonomy" id="698738"/>
    <lineage>
        <taxon>Bacteria</taxon>
        <taxon>Pseudomonadati</taxon>
        <taxon>Pseudomonadota</taxon>
        <taxon>Gammaproteobacteria</taxon>
        <taxon>Oceanospirillales</taxon>
        <taxon>Oceanospirillaceae</taxon>
        <taxon>Oleispira</taxon>
    </lineage>
</organism>
<dbReference type="HOGENOM" id="CLU_122700_1_0_6"/>
<evidence type="ECO:0000256" key="3">
    <source>
        <dbReference type="ARBA" id="ARBA00022475"/>
    </source>
</evidence>
<evidence type="ECO:0000256" key="5">
    <source>
        <dbReference type="ARBA" id="ARBA00022692"/>
    </source>
</evidence>
<dbReference type="OrthoDB" id="9814020at2"/>
<evidence type="ECO:0000256" key="7">
    <source>
        <dbReference type="ARBA" id="ARBA00023136"/>
    </source>
</evidence>
<evidence type="ECO:0000313" key="10">
    <source>
        <dbReference type="EMBL" id="CCK74740.1"/>
    </source>
</evidence>
<evidence type="ECO:0008006" key="12">
    <source>
        <dbReference type="Google" id="ProtNLM"/>
    </source>
</evidence>
<sequence>MWNELAGGALIGIAAAILWLGIGRIGGISGVVANLFLLRQGHRSWSLYFFIGLLVAYPLYVYFVGTPDMQMTSNKMILAVAGILVGMGTYIGNGCTSGHGVCGNGRLSVRSMVATCTFMAFGMLTVLIMNNITPSFANTLGSIK</sequence>
<comment type="subcellular location">
    <subcellularLocation>
        <location evidence="1">Cell inner membrane</location>
        <topology evidence="1">Multi-pass membrane protein</topology>
    </subcellularLocation>
</comment>
<proteinExistence type="inferred from homology"/>
<feature type="transmembrane region" description="Helical" evidence="9">
    <location>
        <begin position="6"/>
        <end position="38"/>
    </location>
</feature>
<dbReference type="Pfam" id="PF04143">
    <property type="entry name" value="Sulf_transp"/>
    <property type="match status" value="1"/>
</dbReference>
<protein>
    <recommendedName>
        <fullName evidence="12">Sulphur transport domain-containing protein</fullName>
    </recommendedName>
</protein>
<keyword evidence="2" id="KW-0813">Transport</keyword>
<evidence type="ECO:0000313" key="11">
    <source>
        <dbReference type="Proteomes" id="UP000032749"/>
    </source>
</evidence>
<keyword evidence="11" id="KW-1185">Reference proteome</keyword>
<name>R4YKE5_OLEAN</name>
<comment type="similarity">
    <text evidence="8">Belongs to the TsuA/YedE (TC 9.B.102) family.</text>
</comment>
<dbReference type="GO" id="GO:0005886">
    <property type="term" value="C:plasma membrane"/>
    <property type="evidence" value="ECO:0007669"/>
    <property type="project" value="UniProtKB-SubCell"/>
</dbReference>
<evidence type="ECO:0000256" key="8">
    <source>
        <dbReference type="ARBA" id="ARBA00035655"/>
    </source>
</evidence>
<dbReference type="InterPro" id="IPR007272">
    <property type="entry name" value="Sulf_transp_TsuA/YedE"/>
</dbReference>
<dbReference type="PANTHER" id="PTHR30574">
    <property type="entry name" value="INNER MEMBRANE PROTEIN YEDE"/>
    <property type="match status" value="1"/>
</dbReference>
<dbReference type="AlphaFoldDB" id="R4YKE5"/>
<evidence type="ECO:0000256" key="6">
    <source>
        <dbReference type="ARBA" id="ARBA00022989"/>
    </source>
</evidence>
<dbReference type="PATRIC" id="fig|698738.3.peg.582"/>
<keyword evidence="6 9" id="KW-1133">Transmembrane helix</keyword>
<dbReference type="EMBL" id="FO203512">
    <property type="protein sequence ID" value="CCK74740.1"/>
    <property type="molecule type" value="Genomic_DNA"/>
</dbReference>
<feature type="transmembrane region" description="Helical" evidence="9">
    <location>
        <begin position="76"/>
        <end position="95"/>
    </location>
</feature>
<keyword evidence="7 9" id="KW-0472">Membrane</keyword>
<evidence type="ECO:0000256" key="9">
    <source>
        <dbReference type="SAM" id="Phobius"/>
    </source>
</evidence>
<dbReference type="KEGG" id="oai:OLEAN_C05640"/>
<dbReference type="STRING" id="698738.OLEAN_C05640"/>
<feature type="transmembrane region" description="Helical" evidence="9">
    <location>
        <begin position="107"/>
        <end position="129"/>
    </location>
</feature>